<evidence type="ECO:0000313" key="2">
    <source>
        <dbReference type="Proteomes" id="UP001058074"/>
    </source>
</evidence>
<keyword evidence="2" id="KW-1185">Reference proteome</keyword>
<evidence type="ECO:0000313" key="1">
    <source>
        <dbReference type="EMBL" id="GKX65696.1"/>
    </source>
</evidence>
<gene>
    <name evidence="1" type="primary">blaI</name>
    <name evidence="1" type="ORF">rsdtw13_09540</name>
</gene>
<name>A0ACB5R9I3_9CLOT</name>
<proteinExistence type="predicted"/>
<accession>A0ACB5R9I3</accession>
<sequence length="126" mass="14672">MKKVSKISDSEWEVMKVVWDHSPITSNKVVEILKPNTNWNPSTIYTLISRLVEKKAIEIEEGSFPYILRPLITRKECSKREYLSFIKKVYDGSLNLMISNAVEDHELSDTEIEELKNILDRSEDRG</sequence>
<organism evidence="1 2">
    <name type="scientific">Inconstantimicrobium mannanitabidum</name>
    <dbReference type="NCBI Taxonomy" id="1604901"/>
    <lineage>
        <taxon>Bacteria</taxon>
        <taxon>Bacillati</taxon>
        <taxon>Bacillota</taxon>
        <taxon>Clostridia</taxon>
        <taxon>Eubacteriales</taxon>
        <taxon>Clostridiaceae</taxon>
        <taxon>Inconstantimicrobium</taxon>
    </lineage>
</organism>
<protein>
    <submittedName>
        <fullName evidence="1">Transcriptional regulator</fullName>
    </submittedName>
</protein>
<dbReference type="EMBL" id="BROD01000001">
    <property type="protein sequence ID" value="GKX65696.1"/>
    <property type="molecule type" value="Genomic_DNA"/>
</dbReference>
<reference evidence="1" key="1">
    <citation type="journal article" date="2025" name="Int. J. Syst. Evol. Microbiol.">
        <title>Inconstantimicrobium mannanitabidum sp. nov., a novel member of the family Clostridiaceae isolated from anoxic soil under the treatment of reductive soil disinfestation.</title>
        <authorList>
            <person name="Ueki A."/>
            <person name="Tonouchi A."/>
            <person name="Honma S."/>
            <person name="Kaku N."/>
            <person name="Ueki K."/>
        </authorList>
    </citation>
    <scope>NUCLEOTIDE SEQUENCE</scope>
    <source>
        <strain evidence="1">TW13</strain>
    </source>
</reference>
<dbReference type="Proteomes" id="UP001058074">
    <property type="component" value="Unassembled WGS sequence"/>
</dbReference>
<comment type="caution">
    <text evidence="1">The sequence shown here is derived from an EMBL/GenBank/DDBJ whole genome shotgun (WGS) entry which is preliminary data.</text>
</comment>